<dbReference type="Pfam" id="PF10236">
    <property type="entry name" value="DAP3"/>
    <property type="match status" value="1"/>
</dbReference>
<evidence type="ECO:0000256" key="3">
    <source>
        <dbReference type="ARBA" id="ARBA00022946"/>
    </source>
</evidence>
<keyword evidence="3" id="KW-0809">Transit peptide</keyword>
<protein>
    <recommendedName>
        <fullName evidence="7">Small ribosomal subunit protein mS29</fullName>
    </recommendedName>
</protein>
<dbReference type="PANTHER" id="PTHR12810">
    <property type="entry name" value="MITOCHONDRIAL 28S RIBOSOMAL PROTEIN S29"/>
    <property type="match status" value="1"/>
</dbReference>
<keyword evidence="4" id="KW-0689">Ribosomal protein</keyword>
<proteinExistence type="inferred from homology"/>
<comment type="caution">
    <text evidence="8">The sequence shown here is derived from an EMBL/GenBank/DDBJ whole genome shotgun (WGS) entry which is preliminary data.</text>
</comment>
<dbReference type="OrthoDB" id="274828at2759"/>
<dbReference type="GO" id="GO:0005763">
    <property type="term" value="C:mitochondrial small ribosomal subunit"/>
    <property type="evidence" value="ECO:0007669"/>
    <property type="project" value="TreeGrafter"/>
</dbReference>
<evidence type="ECO:0000256" key="6">
    <source>
        <dbReference type="ARBA" id="ARBA00023274"/>
    </source>
</evidence>
<keyword evidence="6" id="KW-0687">Ribonucleoprotein</keyword>
<organism evidence="8 9">
    <name type="scientific">Coemansia spiralis</name>
    <dbReference type="NCBI Taxonomy" id="417178"/>
    <lineage>
        <taxon>Eukaryota</taxon>
        <taxon>Fungi</taxon>
        <taxon>Fungi incertae sedis</taxon>
        <taxon>Zoopagomycota</taxon>
        <taxon>Kickxellomycotina</taxon>
        <taxon>Kickxellomycetes</taxon>
        <taxon>Kickxellales</taxon>
        <taxon>Kickxellaceae</taxon>
        <taxon>Coemansia</taxon>
    </lineage>
</organism>
<evidence type="ECO:0000256" key="7">
    <source>
        <dbReference type="ARBA" id="ARBA00035140"/>
    </source>
</evidence>
<comment type="subcellular location">
    <subcellularLocation>
        <location evidence="1">Mitochondrion</location>
    </subcellularLocation>
</comment>
<reference evidence="8" key="1">
    <citation type="submission" date="2022-07" db="EMBL/GenBank/DDBJ databases">
        <title>Phylogenomic reconstructions and comparative analyses of Kickxellomycotina fungi.</title>
        <authorList>
            <person name="Reynolds N.K."/>
            <person name="Stajich J.E."/>
            <person name="Barry K."/>
            <person name="Grigoriev I.V."/>
            <person name="Crous P."/>
            <person name="Smith M.E."/>
        </authorList>
    </citation>
    <scope>NUCLEOTIDE SEQUENCE</scope>
    <source>
        <strain evidence="8">NRRL 3115</strain>
    </source>
</reference>
<evidence type="ECO:0000256" key="5">
    <source>
        <dbReference type="ARBA" id="ARBA00023128"/>
    </source>
</evidence>
<dbReference type="InterPro" id="IPR019368">
    <property type="entry name" value="Ribosomal_mS29"/>
</dbReference>
<dbReference type="Proteomes" id="UP001151518">
    <property type="component" value="Unassembled WGS sequence"/>
</dbReference>
<dbReference type="PANTHER" id="PTHR12810:SF0">
    <property type="entry name" value="SMALL RIBOSOMAL SUBUNIT PROTEIN MS29"/>
    <property type="match status" value="1"/>
</dbReference>
<evidence type="ECO:0000313" key="9">
    <source>
        <dbReference type="Proteomes" id="UP001151518"/>
    </source>
</evidence>
<gene>
    <name evidence="8" type="ORF">GGI25_002286</name>
</gene>
<dbReference type="EMBL" id="JANBTW010000020">
    <property type="protein sequence ID" value="KAJ2678492.1"/>
    <property type="molecule type" value="Genomic_DNA"/>
</dbReference>
<comment type="similarity">
    <text evidence="2">Belongs to the mitochondrion-specific ribosomal protein mS29 family.</text>
</comment>
<name>A0A9W8KZ64_9FUNG</name>
<evidence type="ECO:0000313" key="8">
    <source>
        <dbReference type="EMBL" id="KAJ2678492.1"/>
    </source>
</evidence>
<keyword evidence="5" id="KW-0496">Mitochondrion</keyword>
<sequence>MLGAARIGRSAASKAAKNLAGPSFVRSLSTTQLVAQKHSGVDRTQSTAFIRKEGAAEKKLRSGTSTSVSLDNANPEYYSEAPDISAKPLNAHSAKENAINHFVQFSKGFMESIGQNHYPGYLGSDFRLFGKPALLYRKITQTLVDRLAGYTEEGPKQASVIDGRAGAGKSAELMKLAAVAAASGHIVIYAHSTIPWVDSSQPYAPVLNSNMFSQHELTTQLLHSVLAMCEDALTQVPLGKDIVLGKKQLNATKSLADLVEFGLQTPSLSQDALDFLLDIASTQTKVPVLVAVDDVNTLWCNTAYRDQEDLVLPANRLRLLCSFLPFFDSKKTLTKGWVIGATSYLRSQFMSKDLRSKLHPKAQVPIANRELAKDPNIIKPQTRLPFEVIKLDRMSTNETWALMNFYREANVVTCPITDAFVAKKWIAANGNPREMFKSVTSYF</sequence>
<evidence type="ECO:0000256" key="1">
    <source>
        <dbReference type="ARBA" id="ARBA00004173"/>
    </source>
</evidence>
<dbReference type="GO" id="GO:0003735">
    <property type="term" value="F:structural constituent of ribosome"/>
    <property type="evidence" value="ECO:0007669"/>
    <property type="project" value="TreeGrafter"/>
</dbReference>
<evidence type="ECO:0000256" key="4">
    <source>
        <dbReference type="ARBA" id="ARBA00022980"/>
    </source>
</evidence>
<evidence type="ECO:0000256" key="2">
    <source>
        <dbReference type="ARBA" id="ARBA00009863"/>
    </source>
</evidence>
<accession>A0A9W8KZ64</accession>
<dbReference type="AlphaFoldDB" id="A0A9W8KZ64"/>